<evidence type="ECO:0000313" key="1">
    <source>
        <dbReference type="EMBL" id="OOR06167.1"/>
    </source>
</evidence>
<sequence>MADFFYKHGKKYYKNYSYSHNKKENCFTKTHTIAGSNIPLDIIVPANTSRIVFEDATNNHNKTLLQFHVPGTSAPIVVTIRTRNSRRPITATIASGETRILQVENFESLTLTNNNNTSSDIGIFIQKTFCICCDDQNDYYAEQSHSLNQKSNCFIETHTIAGSGTSSTGNVPLDIIVPPNSSRVVFEDLTINHNKTLLQISVPNDSGPIEVTIRTRISNTPIIATIVPNETRIFQVEDFQELTLTNNSDSFDFIDIFINKTFCICCDDQNNPCDECNHEYDNDYDC</sequence>
<comment type="caution">
    <text evidence="1">The sequence shown here is derived from an EMBL/GenBank/DDBJ whole genome shotgun (WGS) entry which is preliminary data.</text>
</comment>
<proteinExistence type="predicted"/>
<dbReference type="KEGG" id="bww:bwei_2588"/>
<accession>A0A0A0WN15</accession>
<dbReference type="Proteomes" id="UP000190696">
    <property type="component" value="Unassembled WGS sequence"/>
</dbReference>
<protein>
    <submittedName>
        <fullName evidence="1">Exosporium protein D</fullName>
    </submittedName>
</protein>
<dbReference type="RefSeq" id="WP_002031983.1">
    <property type="nucleotide sequence ID" value="NZ_CP009746.1"/>
</dbReference>
<dbReference type="EMBL" id="MUAI01000009">
    <property type="protein sequence ID" value="OOR06167.1"/>
    <property type="molecule type" value="Genomic_DNA"/>
</dbReference>
<evidence type="ECO:0000313" key="2">
    <source>
        <dbReference type="Proteomes" id="UP000190696"/>
    </source>
</evidence>
<dbReference type="AlphaFoldDB" id="A0A0A0WN15"/>
<organism evidence="1 2">
    <name type="scientific">Bacillus mycoides</name>
    <dbReference type="NCBI Taxonomy" id="1405"/>
    <lineage>
        <taxon>Bacteria</taxon>
        <taxon>Bacillati</taxon>
        <taxon>Bacillota</taxon>
        <taxon>Bacilli</taxon>
        <taxon>Bacillales</taxon>
        <taxon>Bacillaceae</taxon>
        <taxon>Bacillus</taxon>
        <taxon>Bacillus cereus group</taxon>
    </lineage>
</organism>
<reference evidence="1 2" key="1">
    <citation type="submission" date="2017-01" db="EMBL/GenBank/DDBJ databases">
        <title>Bacillus cereus isolates.</title>
        <authorList>
            <person name="Beno S.M."/>
        </authorList>
    </citation>
    <scope>NUCLEOTIDE SEQUENCE [LARGE SCALE GENOMIC DNA]</scope>
    <source>
        <strain evidence="1 2">FSL W7-1108</strain>
    </source>
</reference>
<name>A0A0A0WN15_BACMY</name>
<gene>
    <name evidence="1" type="ORF">BW900_13820</name>
</gene>